<dbReference type="AlphaFoldDB" id="A0A0K2ZP35"/>
<protein>
    <submittedName>
        <fullName evidence="2">Putative secreted protein</fullName>
    </submittedName>
</protein>
<sequence length="161" mass="16981">MQSNKDTDHAAGVGQRPARLARSAALALALLAGSASAQQDALQVATRTTYALGTPEWRQLRDWLVQHPATMQGKRVGDPAQLGAVTLAYSATRPATTRTVPQPLPLPATGAPGDSIAIASCAQGYLQSWYYVPDESPQHRWDLQSYSLKLTAACPGGASQG</sequence>
<proteinExistence type="predicted"/>
<evidence type="ECO:0000313" key="2">
    <source>
        <dbReference type="EMBL" id="CTP85170.1"/>
    </source>
</evidence>
<feature type="chain" id="PRO_5005492738" evidence="1">
    <location>
        <begin position="38"/>
        <end position="161"/>
    </location>
</feature>
<organism evidence="2 3">
    <name type="scientific">Xanthomonas graminis pv. arrhenatheri LMG 727</name>
    <dbReference type="NCBI Taxonomy" id="1195923"/>
    <lineage>
        <taxon>Bacteria</taxon>
        <taxon>Pseudomonadati</taxon>
        <taxon>Pseudomonadota</taxon>
        <taxon>Gammaproteobacteria</taxon>
        <taxon>Lysobacterales</taxon>
        <taxon>Lysobacteraceae</taxon>
        <taxon>Xanthomonas</taxon>
        <taxon>Xanthomonas translucens group</taxon>
        <taxon>Xanthomonas graminis</taxon>
    </lineage>
</organism>
<accession>A0A0K2ZP35</accession>
<dbReference type="Proteomes" id="UP000046187">
    <property type="component" value="Unassembled WGS sequence"/>
</dbReference>
<dbReference type="EMBL" id="CXOI01000018">
    <property type="protein sequence ID" value="CTP85170.1"/>
    <property type="molecule type" value="Genomic_DNA"/>
</dbReference>
<reference evidence="3" key="1">
    <citation type="submission" date="2015-07" db="EMBL/GenBank/DDBJ databases">
        <authorList>
            <person name="Wibberg D."/>
        </authorList>
    </citation>
    <scope>NUCLEOTIDE SEQUENCE [LARGE SCALE GENOMIC DNA]</scope>
</reference>
<gene>
    <name evidence="2" type="ORF">XTALMG727_1242</name>
</gene>
<keyword evidence="1" id="KW-0732">Signal</keyword>
<keyword evidence="3" id="KW-1185">Reference proteome</keyword>
<evidence type="ECO:0000313" key="3">
    <source>
        <dbReference type="Proteomes" id="UP000046187"/>
    </source>
</evidence>
<name>A0A0K2ZP35_9XANT</name>
<evidence type="ECO:0000256" key="1">
    <source>
        <dbReference type="SAM" id="SignalP"/>
    </source>
</evidence>
<dbReference type="RefSeq" id="WP_009610088.1">
    <property type="nucleotide sequence ID" value="NZ_CXOI01000018.1"/>
</dbReference>
<feature type="signal peptide" evidence="1">
    <location>
        <begin position="1"/>
        <end position="37"/>
    </location>
</feature>